<evidence type="ECO:0000256" key="1">
    <source>
        <dbReference type="ARBA" id="ARBA00004651"/>
    </source>
</evidence>
<dbReference type="InterPro" id="IPR051258">
    <property type="entry name" value="Diverse_Substrate_Transporter"/>
</dbReference>
<dbReference type="SUPFAM" id="SSF103481">
    <property type="entry name" value="Multidrug resistance efflux transporter EmrE"/>
    <property type="match status" value="2"/>
</dbReference>
<feature type="transmembrane region" description="Helical" evidence="6">
    <location>
        <begin position="280"/>
        <end position="297"/>
    </location>
</feature>
<dbReference type="InterPro" id="IPR000620">
    <property type="entry name" value="EamA_dom"/>
</dbReference>
<dbReference type="Proteomes" id="UP001221566">
    <property type="component" value="Unassembled WGS sequence"/>
</dbReference>
<feature type="transmembrane region" description="Helical" evidence="6">
    <location>
        <begin position="41"/>
        <end position="64"/>
    </location>
</feature>
<reference evidence="8 9" key="1">
    <citation type="submission" date="2023-01" db="EMBL/GenBank/DDBJ databases">
        <title>Novel species of the genus Vogesella isolated from rivers.</title>
        <authorList>
            <person name="Lu H."/>
        </authorList>
    </citation>
    <scope>NUCLEOTIDE SEQUENCE [LARGE SCALE GENOMIC DNA]</scope>
    <source>
        <strain evidence="8 9">SH7W</strain>
    </source>
</reference>
<evidence type="ECO:0000259" key="7">
    <source>
        <dbReference type="Pfam" id="PF00892"/>
    </source>
</evidence>
<feature type="domain" description="EamA" evidence="7">
    <location>
        <begin position="11"/>
        <end position="147"/>
    </location>
</feature>
<organism evidence="8 9">
    <name type="scientific">Vogesella indigofera</name>
    <name type="common">Pseudomonas indigofera</name>
    <dbReference type="NCBI Taxonomy" id="45465"/>
    <lineage>
        <taxon>Bacteria</taxon>
        <taxon>Pseudomonadati</taxon>
        <taxon>Pseudomonadota</taxon>
        <taxon>Betaproteobacteria</taxon>
        <taxon>Neisseriales</taxon>
        <taxon>Chromobacteriaceae</taxon>
        <taxon>Vogesella</taxon>
    </lineage>
</organism>
<evidence type="ECO:0000256" key="5">
    <source>
        <dbReference type="ARBA" id="ARBA00023136"/>
    </source>
</evidence>
<keyword evidence="3 6" id="KW-0812">Transmembrane</keyword>
<dbReference type="EMBL" id="JAQQKY010000004">
    <property type="protein sequence ID" value="MDC7690955.1"/>
    <property type="molecule type" value="Genomic_DNA"/>
</dbReference>
<sequence>MRNILSKPDRLGVMFAFLAAFGFSFKAIFVKLAYATAPVDAVTLLTLRMVFCLPFVMVACVPVLRGMPRLSRRDVGMLLLLGGIGYYGSSMLDFYGLQYISAGLERLILFTYPTLTILIGVLFLGKPAERSIMLAAMLSYAGIAIAFVHDASQSNDVHNVALGAGFVFGCAVLYALYSAGSEVAIKRLGAMRFSLLSILVATAAVALHFLLSRPWQQLLLPAPVYGYSLGMALFSTILPIVWQSLAIRHIGAARAVLIGMLGPVLTIFFGWWLLHEAVSLSQLAGTVLVIGGVLLASRR</sequence>
<keyword evidence="9" id="KW-1185">Reference proteome</keyword>
<dbReference type="PANTHER" id="PTHR42920:SF5">
    <property type="entry name" value="EAMA DOMAIN-CONTAINING PROTEIN"/>
    <property type="match status" value="1"/>
</dbReference>
<evidence type="ECO:0000256" key="2">
    <source>
        <dbReference type="ARBA" id="ARBA00022475"/>
    </source>
</evidence>
<feature type="transmembrane region" description="Helical" evidence="6">
    <location>
        <begin position="12"/>
        <end position="35"/>
    </location>
</feature>
<feature type="transmembrane region" description="Helical" evidence="6">
    <location>
        <begin position="160"/>
        <end position="177"/>
    </location>
</feature>
<dbReference type="Pfam" id="PF00892">
    <property type="entry name" value="EamA"/>
    <property type="match status" value="2"/>
</dbReference>
<feature type="transmembrane region" description="Helical" evidence="6">
    <location>
        <begin position="189"/>
        <end position="212"/>
    </location>
</feature>
<evidence type="ECO:0000256" key="3">
    <source>
        <dbReference type="ARBA" id="ARBA00022692"/>
    </source>
</evidence>
<gene>
    <name evidence="8" type="ORF">PQU93_09200</name>
</gene>
<dbReference type="InterPro" id="IPR037185">
    <property type="entry name" value="EmrE-like"/>
</dbReference>
<feature type="transmembrane region" description="Helical" evidence="6">
    <location>
        <begin position="76"/>
        <end position="95"/>
    </location>
</feature>
<feature type="transmembrane region" description="Helical" evidence="6">
    <location>
        <begin position="107"/>
        <end position="125"/>
    </location>
</feature>
<feature type="domain" description="EamA" evidence="7">
    <location>
        <begin position="162"/>
        <end position="297"/>
    </location>
</feature>
<feature type="transmembrane region" description="Helical" evidence="6">
    <location>
        <begin position="254"/>
        <end position="274"/>
    </location>
</feature>
<keyword evidence="5 6" id="KW-0472">Membrane</keyword>
<dbReference type="RefSeq" id="WP_272803123.1">
    <property type="nucleotide sequence ID" value="NZ_JAQQKY010000004.1"/>
</dbReference>
<protein>
    <submittedName>
        <fullName evidence="8">DMT family transporter</fullName>
    </submittedName>
</protein>
<keyword evidence="4 6" id="KW-1133">Transmembrane helix</keyword>
<feature type="transmembrane region" description="Helical" evidence="6">
    <location>
        <begin position="224"/>
        <end position="242"/>
    </location>
</feature>
<keyword evidence="2" id="KW-1003">Cell membrane</keyword>
<evidence type="ECO:0000256" key="6">
    <source>
        <dbReference type="SAM" id="Phobius"/>
    </source>
</evidence>
<evidence type="ECO:0000313" key="9">
    <source>
        <dbReference type="Proteomes" id="UP001221566"/>
    </source>
</evidence>
<comment type="subcellular location">
    <subcellularLocation>
        <location evidence="1">Cell membrane</location>
        <topology evidence="1">Multi-pass membrane protein</topology>
    </subcellularLocation>
</comment>
<accession>A0ABT5I4X8</accession>
<name>A0ABT5I4X8_VOGIN</name>
<proteinExistence type="predicted"/>
<dbReference type="PANTHER" id="PTHR42920">
    <property type="entry name" value="OS03G0707200 PROTEIN-RELATED"/>
    <property type="match status" value="1"/>
</dbReference>
<comment type="caution">
    <text evidence="8">The sequence shown here is derived from an EMBL/GenBank/DDBJ whole genome shotgun (WGS) entry which is preliminary data.</text>
</comment>
<evidence type="ECO:0000256" key="4">
    <source>
        <dbReference type="ARBA" id="ARBA00022989"/>
    </source>
</evidence>
<dbReference type="Gene3D" id="1.10.3730.20">
    <property type="match status" value="1"/>
</dbReference>
<evidence type="ECO:0000313" key="8">
    <source>
        <dbReference type="EMBL" id="MDC7690955.1"/>
    </source>
</evidence>
<feature type="transmembrane region" description="Helical" evidence="6">
    <location>
        <begin position="132"/>
        <end position="148"/>
    </location>
</feature>